<comment type="caution">
    <text evidence="1">The sequence shown here is derived from an EMBL/GenBank/DDBJ whole genome shotgun (WGS) entry which is preliminary data.</text>
</comment>
<gene>
    <name evidence="1" type="ORF">EV421DRAFT_1809756</name>
</gene>
<dbReference type="Proteomes" id="UP001175226">
    <property type="component" value="Unassembled WGS sequence"/>
</dbReference>
<evidence type="ECO:0000313" key="2">
    <source>
        <dbReference type="Proteomes" id="UP001175226"/>
    </source>
</evidence>
<name>A0AA39JG51_9AGAR</name>
<sequence length="84" mass="9440">MPQALSFVLAIFFGRIHTKYVRRTSFSHRTFTHLLTAIDGGLETLIRLVLYSSSLASSVDNDGPIMPETHPVHIDAEVPDMEDR</sequence>
<dbReference type="EMBL" id="JAUEPT010000027">
    <property type="protein sequence ID" value="KAK0442162.1"/>
    <property type="molecule type" value="Genomic_DNA"/>
</dbReference>
<dbReference type="AlphaFoldDB" id="A0AA39JG51"/>
<protein>
    <submittedName>
        <fullName evidence="1">Uncharacterized protein</fullName>
    </submittedName>
</protein>
<reference evidence="1" key="1">
    <citation type="submission" date="2023-06" db="EMBL/GenBank/DDBJ databases">
        <authorList>
            <consortium name="Lawrence Berkeley National Laboratory"/>
            <person name="Ahrendt S."/>
            <person name="Sahu N."/>
            <person name="Indic B."/>
            <person name="Wong-Bajracharya J."/>
            <person name="Merenyi Z."/>
            <person name="Ke H.-M."/>
            <person name="Monk M."/>
            <person name="Kocsube S."/>
            <person name="Drula E."/>
            <person name="Lipzen A."/>
            <person name="Balint B."/>
            <person name="Henrissat B."/>
            <person name="Andreopoulos B."/>
            <person name="Martin F.M."/>
            <person name="Harder C.B."/>
            <person name="Rigling D."/>
            <person name="Ford K.L."/>
            <person name="Foster G.D."/>
            <person name="Pangilinan J."/>
            <person name="Papanicolaou A."/>
            <person name="Barry K."/>
            <person name="LaButti K."/>
            <person name="Viragh M."/>
            <person name="Koriabine M."/>
            <person name="Yan M."/>
            <person name="Riley R."/>
            <person name="Champramary S."/>
            <person name="Plett K.L."/>
            <person name="Tsai I.J."/>
            <person name="Slot J."/>
            <person name="Sipos G."/>
            <person name="Plett J."/>
            <person name="Nagy L.G."/>
            <person name="Grigoriev I.V."/>
        </authorList>
    </citation>
    <scope>NUCLEOTIDE SEQUENCE</scope>
    <source>
        <strain evidence="1">FPL87.14</strain>
    </source>
</reference>
<organism evidence="1 2">
    <name type="scientific">Armillaria borealis</name>
    <dbReference type="NCBI Taxonomy" id="47425"/>
    <lineage>
        <taxon>Eukaryota</taxon>
        <taxon>Fungi</taxon>
        <taxon>Dikarya</taxon>
        <taxon>Basidiomycota</taxon>
        <taxon>Agaricomycotina</taxon>
        <taxon>Agaricomycetes</taxon>
        <taxon>Agaricomycetidae</taxon>
        <taxon>Agaricales</taxon>
        <taxon>Marasmiineae</taxon>
        <taxon>Physalacriaceae</taxon>
        <taxon>Armillaria</taxon>
    </lineage>
</organism>
<proteinExistence type="predicted"/>
<accession>A0AA39JG51</accession>
<evidence type="ECO:0000313" key="1">
    <source>
        <dbReference type="EMBL" id="KAK0442162.1"/>
    </source>
</evidence>
<keyword evidence="2" id="KW-1185">Reference proteome</keyword>